<name>A0ABX1MYB8_9RHOO</name>
<protein>
    <submittedName>
        <fullName evidence="1">Uncharacterized protein</fullName>
    </submittedName>
</protein>
<comment type="caution">
    <text evidence="1">The sequence shown here is derived from an EMBL/GenBank/DDBJ whole genome shotgun (WGS) entry which is preliminary data.</text>
</comment>
<gene>
    <name evidence="1" type="ORF">GPA26_20885</name>
</gene>
<dbReference type="Proteomes" id="UP000652074">
    <property type="component" value="Unassembled WGS sequence"/>
</dbReference>
<sequence>MKTLTINDLPMTEELDCEAMSAVRGGMHILPYPWFGYDASVTNASFEALQQINQGQSVVTNVGNNVAVLGGFANPSVPVTATQNADINNRVHF</sequence>
<dbReference type="EMBL" id="WTVR01000057">
    <property type="protein sequence ID" value="NMF90924.1"/>
    <property type="molecule type" value="Genomic_DNA"/>
</dbReference>
<dbReference type="RefSeq" id="WP_169208255.1">
    <property type="nucleotide sequence ID" value="NZ_CP059560.1"/>
</dbReference>
<keyword evidence="2" id="KW-1185">Reference proteome</keyword>
<evidence type="ECO:0000313" key="2">
    <source>
        <dbReference type="Proteomes" id="UP000652074"/>
    </source>
</evidence>
<organism evidence="1 2">
    <name type="scientific">Aromatoleum petrolei</name>
    <dbReference type="NCBI Taxonomy" id="76116"/>
    <lineage>
        <taxon>Bacteria</taxon>
        <taxon>Pseudomonadati</taxon>
        <taxon>Pseudomonadota</taxon>
        <taxon>Betaproteobacteria</taxon>
        <taxon>Rhodocyclales</taxon>
        <taxon>Rhodocyclaceae</taxon>
        <taxon>Aromatoleum</taxon>
    </lineage>
</organism>
<proteinExistence type="predicted"/>
<accession>A0ABX1MYB8</accession>
<reference evidence="1 2" key="1">
    <citation type="submission" date="2019-12" db="EMBL/GenBank/DDBJ databases">
        <title>Comparative genomics gives insights into the taxonomy of the Azoarcus-Aromatoleum group and reveals separate origins of nif in the plant-associated Azoarcus and non-plant-associated Aromatoleum sub-groups.</title>
        <authorList>
            <person name="Lafos M."/>
            <person name="Maluk M."/>
            <person name="Batista M."/>
            <person name="Junghare M."/>
            <person name="Carmona M."/>
            <person name="Faoro H."/>
            <person name="Cruz L.M."/>
            <person name="Battistoni F."/>
            <person name="De Souza E."/>
            <person name="Pedrosa F."/>
            <person name="Chen W.-M."/>
            <person name="Poole P.S."/>
            <person name="Dixon R.A."/>
            <person name="James E.K."/>
        </authorList>
    </citation>
    <scope>NUCLEOTIDE SEQUENCE [LARGE SCALE GENOMIC DNA]</scope>
    <source>
        <strain evidence="1 2">ToN1</strain>
    </source>
</reference>
<evidence type="ECO:0000313" key="1">
    <source>
        <dbReference type="EMBL" id="NMF90924.1"/>
    </source>
</evidence>